<dbReference type="InterPro" id="IPR050155">
    <property type="entry name" value="HAD-like_hydrolase_sf"/>
</dbReference>
<dbReference type="InterPro" id="IPR006439">
    <property type="entry name" value="HAD-SF_hydro_IA"/>
</dbReference>
<dbReference type="InterPro" id="IPR041492">
    <property type="entry name" value="HAD_2"/>
</dbReference>
<accession>A0ABX7S5F6</accession>
<keyword evidence="1" id="KW-0378">Hydrolase</keyword>
<dbReference type="EMBL" id="CP071446">
    <property type="protein sequence ID" value="QTA37766.1"/>
    <property type="molecule type" value="Genomic_DNA"/>
</dbReference>
<dbReference type="SFLD" id="SFLDS00003">
    <property type="entry name" value="Haloacid_Dehalogenase"/>
    <property type="match status" value="1"/>
</dbReference>
<dbReference type="NCBIfam" id="TIGR01549">
    <property type="entry name" value="HAD-SF-IA-v1"/>
    <property type="match status" value="1"/>
</dbReference>
<evidence type="ECO:0000313" key="2">
    <source>
        <dbReference type="Proteomes" id="UP000671862"/>
    </source>
</evidence>
<dbReference type="PANTHER" id="PTHR43434:SF1">
    <property type="entry name" value="PHOSPHOGLYCOLATE PHOSPHATASE"/>
    <property type="match status" value="1"/>
</dbReference>
<dbReference type="Proteomes" id="UP000671862">
    <property type="component" value="Chromosome"/>
</dbReference>
<proteinExistence type="predicted"/>
<dbReference type="CDD" id="cd01427">
    <property type="entry name" value="HAD_like"/>
    <property type="match status" value="1"/>
</dbReference>
<dbReference type="SFLD" id="SFLDG01129">
    <property type="entry name" value="C1.5:_HAD__Beta-PGM__Phosphata"/>
    <property type="match status" value="1"/>
</dbReference>
<dbReference type="Pfam" id="PF13419">
    <property type="entry name" value="HAD_2"/>
    <property type="match status" value="1"/>
</dbReference>
<gene>
    <name evidence="1" type="ORF">JYK00_08565</name>
</gene>
<sequence length="206" mass="24332">MYIFVDYDGTLVKTPEEDFTKLYFYELSKKSGISPEHIATLVMGTIKEMAQNQDGQKTLYEDFVERLIKKDTRGRKYWIELFEDFYNNEFLKIKKFIQPNHELIDSIKQTTRQIIFASNPLFPKIAVEKRIGFVGLTPQNFVYIAYMENSHYFKPNPKFFDEILKKLNLNPSECIMIGDSEADMASEKVGIKFIHVSNVEEWKKYF</sequence>
<organism evidence="1 2">
    <name type="scientific">Thermosipho ferrireducens</name>
    <dbReference type="NCBI Taxonomy" id="2571116"/>
    <lineage>
        <taxon>Bacteria</taxon>
        <taxon>Thermotogati</taxon>
        <taxon>Thermotogota</taxon>
        <taxon>Thermotogae</taxon>
        <taxon>Thermotogales</taxon>
        <taxon>Fervidobacteriaceae</taxon>
        <taxon>Thermosipho</taxon>
    </lineage>
</organism>
<reference evidence="1 2" key="1">
    <citation type="submission" date="2021-03" db="EMBL/GenBank/DDBJ databases">
        <title>Thermosipho ferrireducens sp.nov., an anaerobic thermophilic iron-reducing bacterium isolated from a deep-sea hydrothermal sulfide deposits.</title>
        <authorList>
            <person name="Zeng X."/>
            <person name="Chen Y."/>
            <person name="Shao Z."/>
        </authorList>
    </citation>
    <scope>NUCLEOTIDE SEQUENCE [LARGE SCALE GENOMIC DNA]</scope>
    <source>
        <strain evidence="1 2">JL129W03</strain>
    </source>
</reference>
<evidence type="ECO:0000313" key="1">
    <source>
        <dbReference type="EMBL" id="QTA37766.1"/>
    </source>
</evidence>
<name>A0ABX7S5F6_9BACT</name>
<dbReference type="PANTHER" id="PTHR43434">
    <property type="entry name" value="PHOSPHOGLYCOLATE PHOSPHATASE"/>
    <property type="match status" value="1"/>
</dbReference>
<dbReference type="RefSeq" id="WP_207566488.1">
    <property type="nucleotide sequence ID" value="NZ_CP071446.1"/>
</dbReference>
<dbReference type="Gene3D" id="3.40.50.1000">
    <property type="entry name" value="HAD superfamily/HAD-like"/>
    <property type="match status" value="1"/>
</dbReference>
<dbReference type="InterPro" id="IPR023214">
    <property type="entry name" value="HAD_sf"/>
</dbReference>
<protein>
    <submittedName>
        <fullName evidence="1">HAD family hydrolase</fullName>
    </submittedName>
</protein>
<keyword evidence="2" id="KW-1185">Reference proteome</keyword>
<dbReference type="SUPFAM" id="SSF56784">
    <property type="entry name" value="HAD-like"/>
    <property type="match status" value="1"/>
</dbReference>
<dbReference type="InterPro" id="IPR036412">
    <property type="entry name" value="HAD-like_sf"/>
</dbReference>
<dbReference type="GO" id="GO:0016787">
    <property type="term" value="F:hydrolase activity"/>
    <property type="evidence" value="ECO:0007669"/>
    <property type="project" value="UniProtKB-KW"/>
</dbReference>